<evidence type="ECO:0000313" key="2">
    <source>
        <dbReference type="Proteomes" id="UP001438707"/>
    </source>
</evidence>
<dbReference type="AlphaFoldDB" id="A0AAW1QX62"/>
<gene>
    <name evidence="1" type="ORF">WJX74_010705</name>
</gene>
<dbReference type="EMBL" id="JALJOS010000022">
    <property type="protein sequence ID" value="KAK9826077.1"/>
    <property type="molecule type" value="Genomic_DNA"/>
</dbReference>
<sequence>MCLAGCVFAVPETTNLCPAAACQLQLKQHQNVSAFEDYAAERGELPLLCRLFRMMAPMWTVLVAPLALMYLACTADCRSARQLLQSAPGPVYAPGYFASTNSSGSFTCQSVCAASADQATNSKPLHDAYFQVPAMNLANSVCSVSTGASYVAGWMTRAGPPACNAVVNGSPATLTQDVSCLCLNSTQTQGLVHNTDGSDCNTQCGRPTFGVSGIGLATDAVAMNYACVPFADIGRTDRFGFVQPTSEDGAGSTCVTNEGGVASSATDFSCVCAFPVQAISGRRLHQHQVAASK</sequence>
<evidence type="ECO:0000313" key="1">
    <source>
        <dbReference type="EMBL" id="KAK9826077.1"/>
    </source>
</evidence>
<name>A0AAW1QX62_9CHLO</name>
<proteinExistence type="predicted"/>
<keyword evidence="2" id="KW-1185">Reference proteome</keyword>
<accession>A0AAW1QX62</accession>
<comment type="caution">
    <text evidence="1">The sequence shown here is derived from an EMBL/GenBank/DDBJ whole genome shotgun (WGS) entry which is preliminary data.</text>
</comment>
<dbReference type="Proteomes" id="UP001438707">
    <property type="component" value="Unassembled WGS sequence"/>
</dbReference>
<protein>
    <submittedName>
        <fullName evidence="1">Uncharacterized protein</fullName>
    </submittedName>
</protein>
<reference evidence="1 2" key="1">
    <citation type="journal article" date="2024" name="Nat. Commun.">
        <title>Phylogenomics reveals the evolutionary origins of lichenization in chlorophyte algae.</title>
        <authorList>
            <person name="Puginier C."/>
            <person name="Libourel C."/>
            <person name="Otte J."/>
            <person name="Skaloud P."/>
            <person name="Haon M."/>
            <person name="Grisel S."/>
            <person name="Petersen M."/>
            <person name="Berrin J.G."/>
            <person name="Delaux P.M."/>
            <person name="Dal Grande F."/>
            <person name="Keller J."/>
        </authorList>
    </citation>
    <scope>NUCLEOTIDE SEQUENCE [LARGE SCALE GENOMIC DNA]</scope>
    <source>
        <strain evidence="1 2">SAG 2145</strain>
    </source>
</reference>
<organism evidence="1 2">
    <name type="scientific">Apatococcus lobatus</name>
    <dbReference type="NCBI Taxonomy" id="904363"/>
    <lineage>
        <taxon>Eukaryota</taxon>
        <taxon>Viridiplantae</taxon>
        <taxon>Chlorophyta</taxon>
        <taxon>core chlorophytes</taxon>
        <taxon>Trebouxiophyceae</taxon>
        <taxon>Chlorellales</taxon>
        <taxon>Chlorellaceae</taxon>
        <taxon>Apatococcus</taxon>
    </lineage>
</organism>